<evidence type="ECO:0000313" key="9">
    <source>
        <dbReference type="EMBL" id="PRC92363.1"/>
    </source>
</evidence>
<gene>
    <name evidence="9" type="ORF">S2091_3022</name>
</gene>
<dbReference type="NCBIfam" id="TIGR02937">
    <property type="entry name" value="sigma70-ECF"/>
    <property type="match status" value="1"/>
</dbReference>
<feature type="domain" description="RNA polymerase sigma factor 70 region 4 type 2" evidence="8">
    <location>
        <begin position="129"/>
        <end position="181"/>
    </location>
</feature>
<dbReference type="Pfam" id="PF04542">
    <property type="entry name" value="Sigma70_r2"/>
    <property type="match status" value="1"/>
</dbReference>
<evidence type="ECO:0000259" key="8">
    <source>
        <dbReference type="Pfam" id="PF08281"/>
    </source>
</evidence>
<dbReference type="PROSITE" id="PS01063">
    <property type="entry name" value="SIGMA70_ECF"/>
    <property type="match status" value="1"/>
</dbReference>
<dbReference type="InterPro" id="IPR007627">
    <property type="entry name" value="RNA_pol_sigma70_r2"/>
</dbReference>
<accession>A0A2S9GXC2</accession>
<dbReference type="InterPro" id="IPR039425">
    <property type="entry name" value="RNA_pol_sigma-70-like"/>
</dbReference>
<evidence type="ECO:0000256" key="6">
    <source>
        <dbReference type="RuleBase" id="RU000716"/>
    </source>
</evidence>
<evidence type="ECO:0000256" key="1">
    <source>
        <dbReference type="ARBA" id="ARBA00010641"/>
    </source>
</evidence>
<evidence type="ECO:0000256" key="2">
    <source>
        <dbReference type="ARBA" id="ARBA00023015"/>
    </source>
</evidence>
<protein>
    <recommendedName>
        <fullName evidence="6">RNA polymerase sigma factor</fullName>
    </recommendedName>
</protein>
<dbReference type="GO" id="GO:0016987">
    <property type="term" value="F:sigma factor activity"/>
    <property type="evidence" value="ECO:0007669"/>
    <property type="project" value="UniProtKB-KW"/>
</dbReference>
<keyword evidence="3 6" id="KW-0731">Sigma factor</keyword>
<dbReference type="Proteomes" id="UP000237839">
    <property type="component" value="Unassembled WGS sequence"/>
</dbReference>
<dbReference type="InterPro" id="IPR013324">
    <property type="entry name" value="RNA_pol_sigma_r3/r4-like"/>
</dbReference>
<dbReference type="Pfam" id="PF08281">
    <property type="entry name" value="Sigma70_r4_2"/>
    <property type="match status" value="1"/>
</dbReference>
<dbReference type="InterPro" id="IPR014284">
    <property type="entry name" value="RNA_pol_sigma-70_dom"/>
</dbReference>
<dbReference type="InterPro" id="IPR013325">
    <property type="entry name" value="RNA_pol_sigma_r2"/>
</dbReference>
<dbReference type="PANTHER" id="PTHR43133:SF51">
    <property type="entry name" value="RNA POLYMERASE SIGMA FACTOR"/>
    <property type="match status" value="1"/>
</dbReference>
<dbReference type="Gene3D" id="1.10.1740.10">
    <property type="match status" value="1"/>
</dbReference>
<dbReference type="SUPFAM" id="SSF88946">
    <property type="entry name" value="Sigma2 domain of RNA polymerase sigma factors"/>
    <property type="match status" value="1"/>
</dbReference>
<dbReference type="InterPro" id="IPR000838">
    <property type="entry name" value="RNA_pol_sigma70_ECF_CS"/>
</dbReference>
<dbReference type="InterPro" id="IPR013249">
    <property type="entry name" value="RNA_pol_sigma70_r4_t2"/>
</dbReference>
<dbReference type="GO" id="GO:0003677">
    <property type="term" value="F:DNA binding"/>
    <property type="evidence" value="ECO:0007669"/>
    <property type="project" value="UniProtKB-KW"/>
</dbReference>
<organism evidence="9 10">
    <name type="scientific">Solimicrobium silvestre</name>
    <dbReference type="NCBI Taxonomy" id="2099400"/>
    <lineage>
        <taxon>Bacteria</taxon>
        <taxon>Pseudomonadati</taxon>
        <taxon>Pseudomonadota</taxon>
        <taxon>Betaproteobacteria</taxon>
        <taxon>Burkholderiales</taxon>
        <taxon>Oxalobacteraceae</taxon>
        <taxon>Solimicrobium</taxon>
    </lineage>
</organism>
<keyword evidence="2 6" id="KW-0805">Transcription regulation</keyword>
<evidence type="ECO:0000256" key="3">
    <source>
        <dbReference type="ARBA" id="ARBA00023082"/>
    </source>
</evidence>
<feature type="domain" description="RNA polymerase sigma-70 region 2" evidence="7">
    <location>
        <begin position="35"/>
        <end position="101"/>
    </location>
</feature>
<comment type="similarity">
    <text evidence="1 6">Belongs to the sigma-70 factor family. ECF subfamily.</text>
</comment>
<dbReference type="InterPro" id="IPR036388">
    <property type="entry name" value="WH-like_DNA-bd_sf"/>
</dbReference>
<evidence type="ECO:0000313" key="10">
    <source>
        <dbReference type="Proteomes" id="UP000237839"/>
    </source>
</evidence>
<dbReference type="AlphaFoldDB" id="A0A2S9GXC2"/>
<dbReference type="SUPFAM" id="SSF88659">
    <property type="entry name" value="Sigma3 and sigma4 domains of RNA polymerase sigma factors"/>
    <property type="match status" value="1"/>
</dbReference>
<dbReference type="GO" id="GO:0006352">
    <property type="term" value="P:DNA-templated transcription initiation"/>
    <property type="evidence" value="ECO:0007669"/>
    <property type="project" value="InterPro"/>
</dbReference>
<dbReference type="CDD" id="cd06171">
    <property type="entry name" value="Sigma70_r4"/>
    <property type="match status" value="1"/>
</dbReference>
<keyword evidence="4 6" id="KW-0238">DNA-binding</keyword>
<sequence>MNTPVTTASEPGTNDLALVTRVLLNDDRHAFTELTRRHQSTVRLLLRRLTKNDHALADDLAQETFILVYKNLRQYRGDAKFSTWIFRIAYNSFLAHQRSAQAKELHVEDSVQLEESSQDISSGSSDMKLDLQRAMACLSDSERAAIVQCYYQDLSHEEAAYVLDCPLGTVKTNVARAKEKLKTTLSAWAPAATLTAGNI</sequence>
<dbReference type="RefSeq" id="WP_165795000.1">
    <property type="nucleotide sequence ID" value="NZ_PUGF01000014.1"/>
</dbReference>
<dbReference type="EMBL" id="PUGF01000014">
    <property type="protein sequence ID" value="PRC92363.1"/>
    <property type="molecule type" value="Genomic_DNA"/>
</dbReference>
<keyword evidence="5 6" id="KW-0804">Transcription</keyword>
<keyword evidence="10" id="KW-1185">Reference proteome</keyword>
<proteinExistence type="inferred from homology"/>
<evidence type="ECO:0000256" key="5">
    <source>
        <dbReference type="ARBA" id="ARBA00023163"/>
    </source>
</evidence>
<dbReference type="Gene3D" id="1.10.10.10">
    <property type="entry name" value="Winged helix-like DNA-binding domain superfamily/Winged helix DNA-binding domain"/>
    <property type="match status" value="1"/>
</dbReference>
<reference evidence="9 10" key="1">
    <citation type="submission" date="2018-02" db="EMBL/GenBank/DDBJ databases">
        <title>Solimicrobium silvestre gen. nov., sp. nov., isolated from alpine forest soil.</title>
        <authorList>
            <person name="Margesin R."/>
            <person name="Albuquerque L."/>
            <person name="Zhang D.-C."/>
            <person name="Froufe H.J.C."/>
            <person name="Severino R."/>
            <person name="Roxo I."/>
            <person name="Egas C."/>
            <person name="Da Costa M.S."/>
        </authorList>
    </citation>
    <scope>NUCLEOTIDE SEQUENCE [LARGE SCALE GENOMIC DNA]</scope>
    <source>
        <strain evidence="9 10">S20-91</strain>
    </source>
</reference>
<evidence type="ECO:0000256" key="4">
    <source>
        <dbReference type="ARBA" id="ARBA00023125"/>
    </source>
</evidence>
<evidence type="ECO:0000259" key="7">
    <source>
        <dbReference type="Pfam" id="PF04542"/>
    </source>
</evidence>
<dbReference type="PANTHER" id="PTHR43133">
    <property type="entry name" value="RNA POLYMERASE ECF-TYPE SIGMA FACTO"/>
    <property type="match status" value="1"/>
</dbReference>
<comment type="caution">
    <text evidence="9">The sequence shown here is derived from an EMBL/GenBank/DDBJ whole genome shotgun (WGS) entry which is preliminary data.</text>
</comment>
<name>A0A2S9GXC2_9BURK</name>